<evidence type="ECO:0000313" key="3">
    <source>
        <dbReference type="Proteomes" id="UP001058003"/>
    </source>
</evidence>
<dbReference type="KEGG" id="daur:Daura_50620"/>
<organism evidence="2 3">
    <name type="scientific">Dactylosporangium aurantiacum</name>
    <dbReference type="NCBI Taxonomy" id="35754"/>
    <lineage>
        <taxon>Bacteria</taxon>
        <taxon>Bacillati</taxon>
        <taxon>Actinomycetota</taxon>
        <taxon>Actinomycetes</taxon>
        <taxon>Micromonosporales</taxon>
        <taxon>Micromonosporaceae</taxon>
        <taxon>Dactylosporangium</taxon>
    </lineage>
</organism>
<feature type="transmembrane region" description="Helical" evidence="1">
    <location>
        <begin position="67"/>
        <end position="93"/>
    </location>
</feature>
<protein>
    <submittedName>
        <fullName evidence="2">Uncharacterized protein</fullName>
    </submittedName>
</protein>
<gene>
    <name evidence="2" type="ORF">Daura_50620</name>
</gene>
<evidence type="ECO:0000313" key="2">
    <source>
        <dbReference type="EMBL" id="UWZ54587.1"/>
    </source>
</evidence>
<keyword evidence="1" id="KW-0472">Membrane</keyword>
<evidence type="ECO:0000256" key="1">
    <source>
        <dbReference type="SAM" id="Phobius"/>
    </source>
</evidence>
<dbReference type="OrthoDB" id="3293522at2"/>
<dbReference type="EMBL" id="CP073767">
    <property type="protein sequence ID" value="UWZ54587.1"/>
    <property type="molecule type" value="Genomic_DNA"/>
</dbReference>
<feature type="transmembrane region" description="Helical" evidence="1">
    <location>
        <begin position="259"/>
        <end position="282"/>
    </location>
</feature>
<feature type="transmembrane region" description="Helical" evidence="1">
    <location>
        <begin position="223"/>
        <end position="247"/>
    </location>
</feature>
<keyword evidence="1" id="KW-1133">Transmembrane helix</keyword>
<keyword evidence="1" id="KW-0812">Transmembrane</keyword>
<proteinExistence type="predicted"/>
<keyword evidence="3" id="KW-1185">Reference proteome</keyword>
<dbReference type="AlphaFoldDB" id="A0A9Q9IEH8"/>
<dbReference type="RefSeq" id="WP_033360575.1">
    <property type="nucleotide sequence ID" value="NZ_CP073767.1"/>
</dbReference>
<dbReference type="Proteomes" id="UP001058003">
    <property type="component" value="Chromosome"/>
</dbReference>
<reference evidence="2" key="1">
    <citation type="submission" date="2021-04" db="EMBL/GenBank/DDBJ databases">
        <title>Dactylosporangium aurantiacum NRRL B-8018 full assembly.</title>
        <authorList>
            <person name="Hartkoorn R.C."/>
            <person name="Beaudoing E."/>
            <person name="Hot D."/>
        </authorList>
    </citation>
    <scope>NUCLEOTIDE SEQUENCE</scope>
    <source>
        <strain evidence="2">NRRL B-8018</strain>
    </source>
</reference>
<sequence length="345" mass="36314">MSHALRRRYGRLMLAYPGAYRREYGTEIVTTLMDAAGPGKERPTAGEVRDLLLGGLRQRFRLPVGRLMMLAAVLTALTAGALGAAAGSAVGWVTRPAPPADAAVVEIAGLPAGRPTRIDVSRQPEAYGLRYQIMTGLVAANVPWSAEQSAARLEAAGWRVHPAVTGTTEVTYLDARGDTTRTAGTTDLFAERAGILIDVSVVASRDGGDELTLLVVPAEPAPVLPLTLLGAALGLVGGWLLVARLGYRLRRIPPWQRAAIGNLAGVAWLLLALPSIGVYYLAWRAVSGLAHSTVQPSPAAYNGYVYDLDLSPFAAAGLPLAAVVVVLALGARPRRAVPDQPDVAR</sequence>
<feature type="transmembrane region" description="Helical" evidence="1">
    <location>
        <begin position="313"/>
        <end position="331"/>
    </location>
</feature>
<accession>A0A9Q9IEH8</accession>
<name>A0A9Q9IEH8_9ACTN</name>